<keyword evidence="2" id="KW-1185">Reference proteome</keyword>
<proteinExistence type="predicted"/>
<accession>A0ABQ7GZR3</accession>
<comment type="caution">
    <text evidence="1">The sequence shown here is derived from an EMBL/GenBank/DDBJ whole genome shotgun (WGS) entry which is preliminary data.</text>
</comment>
<evidence type="ECO:0000313" key="2">
    <source>
        <dbReference type="Proteomes" id="UP000815325"/>
    </source>
</evidence>
<dbReference type="Proteomes" id="UP000815325">
    <property type="component" value="Unassembled WGS sequence"/>
</dbReference>
<sequence length="109" mass="11346">MQVEQAKAGDKIVATGTLVVVPDVGALGSGKGAAGVSKGGGGEGFTMRSFGAREMTYRLMFIANSITSNDAKTGMVNIRGDDDLSPDEVLSQFDPKHANEVIAMKNDPQ</sequence>
<protein>
    <submittedName>
        <fullName evidence="1">Uncharacterized protein</fullName>
    </submittedName>
</protein>
<organism evidence="1 2">
    <name type="scientific">Dunaliella salina</name>
    <name type="common">Green alga</name>
    <name type="synonym">Protococcus salinus</name>
    <dbReference type="NCBI Taxonomy" id="3046"/>
    <lineage>
        <taxon>Eukaryota</taxon>
        <taxon>Viridiplantae</taxon>
        <taxon>Chlorophyta</taxon>
        <taxon>core chlorophytes</taxon>
        <taxon>Chlorophyceae</taxon>
        <taxon>CS clade</taxon>
        <taxon>Chlamydomonadales</taxon>
        <taxon>Dunaliellaceae</taxon>
        <taxon>Dunaliella</taxon>
    </lineage>
</organism>
<feature type="non-terminal residue" evidence="1">
    <location>
        <position position="109"/>
    </location>
</feature>
<reference evidence="1" key="1">
    <citation type="submission" date="2017-08" db="EMBL/GenBank/DDBJ databases">
        <authorList>
            <person name="Polle J.E."/>
            <person name="Barry K."/>
            <person name="Cushman J."/>
            <person name="Schmutz J."/>
            <person name="Tran D."/>
            <person name="Hathwaick L.T."/>
            <person name="Yim W.C."/>
            <person name="Jenkins J."/>
            <person name="Mckie-Krisberg Z.M."/>
            <person name="Prochnik S."/>
            <person name="Lindquist E."/>
            <person name="Dockter R.B."/>
            <person name="Adam C."/>
            <person name="Molina H."/>
            <person name="Bunkerborg J."/>
            <person name="Jin E."/>
            <person name="Buchheim M."/>
            <person name="Magnuson J."/>
        </authorList>
    </citation>
    <scope>NUCLEOTIDE SEQUENCE</scope>
    <source>
        <strain evidence="1">CCAP 19/18</strain>
    </source>
</reference>
<evidence type="ECO:0000313" key="1">
    <source>
        <dbReference type="EMBL" id="KAF5840102.1"/>
    </source>
</evidence>
<dbReference type="EMBL" id="MU069523">
    <property type="protein sequence ID" value="KAF5840102.1"/>
    <property type="molecule type" value="Genomic_DNA"/>
</dbReference>
<gene>
    <name evidence="1" type="ORF">DUNSADRAFT_17703</name>
</gene>
<name>A0ABQ7GZR3_DUNSA</name>